<dbReference type="UniPathway" id="UPA00142">
    <property type="reaction ID" value="UER00209"/>
</dbReference>
<reference evidence="11 12" key="1">
    <citation type="journal article" date="2014" name="Genome Biol. Evol.">
        <title>The genome of the myxosporean Thelohanellus kitauei shows adaptations to nutrient acquisition within its fish host.</title>
        <authorList>
            <person name="Yang Y."/>
            <person name="Xiong J."/>
            <person name="Zhou Z."/>
            <person name="Huo F."/>
            <person name="Miao W."/>
            <person name="Ran C."/>
            <person name="Liu Y."/>
            <person name="Zhang J."/>
            <person name="Feng J."/>
            <person name="Wang M."/>
            <person name="Wang M."/>
            <person name="Wang L."/>
            <person name="Yao B."/>
        </authorList>
    </citation>
    <scope>NUCLEOTIDE SEQUENCE [LARGE SCALE GENOMIC DNA]</scope>
    <source>
        <strain evidence="11">Wuqing</strain>
    </source>
</reference>
<keyword evidence="6 10" id="KW-0547">Nucleotide-binding</keyword>
<evidence type="ECO:0000256" key="3">
    <source>
        <dbReference type="ARBA" id="ARBA00012220"/>
    </source>
</evidence>
<name>A0A0C2NI68_THEKT</name>
<keyword evidence="7 10" id="KW-0067">ATP-binding</keyword>
<comment type="catalytic activity">
    <reaction evidence="10">
        <text>L-cysteine + L-glutamate + ATP = gamma-L-glutamyl-L-cysteine + ADP + phosphate + H(+)</text>
        <dbReference type="Rhea" id="RHEA:13285"/>
        <dbReference type="ChEBI" id="CHEBI:15378"/>
        <dbReference type="ChEBI" id="CHEBI:29985"/>
        <dbReference type="ChEBI" id="CHEBI:30616"/>
        <dbReference type="ChEBI" id="CHEBI:35235"/>
        <dbReference type="ChEBI" id="CHEBI:43474"/>
        <dbReference type="ChEBI" id="CHEBI:58173"/>
        <dbReference type="ChEBI" id="CHEBI:456216"/>
        <dbReference type="EC" id="6.3.2.2"/>
    </reaction>
</comment>
<sequence length="336" mass="39071">MIEGLKKDSYFMHFIQLNCETSIRKSRYDSIDMYLHEINQPFNDVFINYSKKHFQMLIESGVDEILARHVAHLFCRDPISLFHEKLMIDDTKEVDHFEPPPPGTSIGWRVEFRTLEVQFTCFENAMFVIFVVLLSRTLLINQFNFVVPISKVISTLIQMEENMDRAIIRDAVNRSKFFIRKNYKNATGEPGKFVGLIGLIEDYVSNLDLDPETVDCVNHCLCFIRNRANGSLMTPATWIRRYIQSHPSYQHDSLVSNEILYDMTCRIKDISDGKIPCPELLGTYNLQKPSVAYIEAFKKMIKIESMTNTERRREAARILNISKAFENCDDCLIFGC</sequence>
<dbReference type="OrthoDB" id="7939818at2759"/>
<dbReference type="PANTHER" id="PTHR11164:SF0">
    <property type="entry name" value="GLUTAMATE--CYSTEINE LIGASE CATALYTIC SUBUNIT"/>
    <property type="match status" value="1"/>
</dbReference>
<evidence type="ECO:0000256" key="6">
    <source>
        <dbReference type="ARBA" id="ARBA00022741"/>
    </source>
</evidence>
<dbReference type="EC" id="6.3.2.2" evidence="3 10"/>
<dbReference type="Gene3D" id="1.10.8.960">
    <property type="match status" value="1"/>
</dbReference>
<keyword evidence="12" id="KW-1185">Reference proteome</keyword>
<comment type="similarity">
    <text evidence="2 10">Belongs to the glutamate--cysteine ligase type 3 family.</text>
</comment>
<dbReference type="GO" id="GO:0006750">
    <property type="term" value="P:glutathione biosynthetic process"/>
    <property type="evidence" value="ECO:0007669"/>
    <property type="project" value="UniProtKB-UniRule"/>
</dbReference>
<comment type="pathway">
    <text evidence="1 10">Sulfur metabolism; glutathione biosynthesis; glutathione from L-cysteine and L-glutamate: step 1/2.</text>
</comment>
<dbReference type="GO" id="GO:0005524">
    <property type="term" value="F:ATP binding"/>
    <property type="evidence" value="ECO:0007669"/>
    <property type="project" value="UniProtKB-UniRule"/>
</dbReference>
<gene>
    <name evidence="11" type="ORF">RF11_14053</name>
</gene>
<evidence type="ECO:0000256" key="1">
    <source>
        <dbReference type="ARBA" id="ARBA00005006"/>
    </source>
</evidence>
<dbReference type="AlphaFoldDB" id="A0A0C2NI68"/>
<proteinExistence type="inferred from homology"/>
<dbReference type="Gene3D" id="3.30.590.50">
    <property type="match status" value="1"/>
</dbReference>
<comment type="caution">
    <text evidence="11">The sequence shown here is derived from an EMBL/GenBank/DDBJ whole genome shotgun (WGS) entry which is preliminary data.</text>
</comment>
<dbReference type="GO" id="GO:0004357">
    <property type="term" value="F:glutamate-cysteine ligase activity"/>
    <property type="evidence" value="ECO:0007669"/>
    <property type="project" value="UniProtKB-UniRule"/>
</dbReference>
<evidence type="ECO:0000313" key="11">
    <source>
        <dbReference type="EMBL" id="KII73702.1"/>
    </source>
</evidence>
<evidence type="ECO:0000313" key="12">
    <source>
        <dbReference type="Proteomes" id="UP000031668"/>
    </source>
</evidence>
<evidence type="ECO:0000256" key="9">
    <source>
        <dbReference type="ARBA" id="ARBA00032122"/>
    </source>
</evidence>
<evidence type="ECO:0000256" key="7">
    <source>
        <dbReference type="ARBA" id="ARBA00022840"/>
    </source>
</evidence>
<dbReference type="Pfam" id="PF03074">
    <property type="entry name" value="GCS"/>
    <property type="match status" value="2"/>
</dbReference>
<keyword evidence="5 10" id="KW-0317">Glutathione biosynthesis</keyword>
<dbReference type="PANTHER" id="PTHR11164">
    <property type="entry name" value="GLUTAMATE CYSTEINE LIGASE"/>
    <property type="match status" value="1"/>
</dbReference>
<evidence type="ECO:0000256" key="4">
    <source>
        <dbReference type="ARBA" id="ARBA00022598"/>
    </source>
</evidence>
<protein>
    <recommendedName>
        <fullName evidence="3 10">Glutamate--cysteine ligase</fullName>
        <ecNumber evidence="3 10">6.3.2.2</ecNumber>
    </recommendedName>
    <alternativeName>
        <fullName evidence="9 10">Gamma-ECS</fullName>
    </alternativeName>
    <alternativeName>
        <fullName evidence="8 10">Gamma-glutamylcysteine synthetase</fullName>
    </alternativeName>
</protein>
<dbReference type="SUPFAM" id="SSF55931">
    <property type="entry name" value="Glutamine synthetase/guanido kinase"/>
    <property type="match status" value="1"/>
</dbReference>
<evidence type="ECO:0000256" key="2">
    <source>
        <dbReference type="ARBA" id="ARBA00008100"/>
    </source>
</evidence>
<keyword evidence="4 10" id="KW-0436">Ligase</keyword>
<accession>A0A0C2NI68</accession>
<dbReference type="InterPro" id="IPR004308">
    <property type="entry name" value="GCS"/>
</dbReference>
<evidence type="ECO:0000256" key="8">
    <source>
        <dbReference type="ARBA" id="ARBA00030585"/>
    </source>
</evidence>
<dbReference type="EMBL" id="JWZT01000702">
    <property type="protein sequence ID" value="KII73702.1"/>
    <property type="molecule type" value="Genomic_DNA"/>
</dbReference>
<evidence type="ECO:0000256" key="10">
    <source>
        <dbReference type="RuleBase" id="RU367135"/>
    </source>
</evidence>
<evidence type="ECO:0000256" key="5">
    <source>
        <dbReference type="ARBA" id="ARBA00022684"/>
    </source>
</evidence>
<dbReference type="Proteomes" id="UP000031668">
    <property type="component" value="Unassembled WGS sequence"/>
</dbReference>
<dbReference type="InterPro" id="IPR014746">
    <property type="entry name" value="Gln_synth/guanido_kin_cat_dom"/>
</dbReference>
<organism evidence="11 12">
    <name type="scientific">Thelohanellus kitauei</name>
    <name type="common">Myxosporean</name>
    <dbReference type="NCBI Taxonomy" id="669202"/>
    <lineage>
        <taxon>Eukaryota</taxon>
        <taxon>Metazoa</taxon>
        <taxon>Cnidaria</taxon>
        <taxon>Myxozoa</taxon>
        <taxon>Myxosporea</taxon>
        <taxon>Bivalvulida</taxon>
        <taxon>Platysporina</taxon>
        <taxon>Myxobolidae</taxon>
        <taxon>Thelohanellus</taxon>
    </lineage>
</organism>